<evidence type="ECO:0000259" key="1">
    <source>
        <dbReference type="PROSITE" id="PS51094"/>
    </source>
</evidence>
<name>A0A382MRV4_9ZZZZ</name>
<sequence length="154" mass="16801">MTLNEIVHAEHIVPELKAANRWEAIDELVDTLVSNGAIAKSDRDAVIDVVRTRENSMSTGIGYGIGIPHASTDLIENVVGALGRSKNGINFEALDNQPVTLVVLFLVPQGQFQKHLHTLANIARQLHNSEFRTALENAEDASSICQILSQPVKQ</sequence>
<dbReference type="InterPro" id="IPR016152">
    <property type="entry name" value="PTrfase/Anion_transptr"/>
</dbReference>
<dbReference type="Pfam" id="PF00359">
    <property type="entry name" value="PTS_EIIA_2"/>
    <property type="match status" value="1"/>
</dbReference>
<evidence type="ECO:0000313" key="2">
    <source>
        <dbReference type="EMBL" id="SVC51158.1"/>
    </source>
</evidence>
<dbReference type="GO" id="GO:0030295">
    <property type="term" value="F:protein kinase activator activity"/>
    <property type="evidence" value="ECO:0007669"/>
    <property type="project" value="TreeGrafter"/>
</dbReference>
<dbReference type="CDD" id="cd00211">
    <property type="entry name" value="PTS_IIA_fru"/>
    <property type="match status" value="1"/>
</dbReference>
<proteinExistence type="predicted"/>
<dbReference type="InterPro" id="IPR051541">
    <property type="entry name" value="PTS_SugarTrans_NitroReg"/>
</dbReference>
<dbReference type="SUPFAM" id="SSF55804">
    <property type="entry name" value="Phoshotransferase/anion transport protein"/>
    <property type="match status" value="1"/>
</dbReference>
<accession>A0A382MRV4</accession>
<organism evidence="2">
    <name type="scientific">marine metagenome</name>
    <dbReference type="NCBI Taxonomy" id="408172"/>
    <lineage>
        <taxon>unclassified sequences</taxon>
        <taxon>metagenomes</taxon>
        <taxon>ecological metagenomes</taxon>
    </lineage>
</organism>
<dbReference type="EMBL" id="UINC01095234">
    <property type="protein sequence ID" value="SVC51158.1"/>
    <property type="molecule type" value="Genomic_DNA"/>
</dbReference>
<protein>
    <recommendedName>
        <fullName evidence="1">PTS EIIA type-2 domain-containing protein</fullName>
    </recommendedName>
</protein>
<dbReference type="PANTHER" id="PTHR47738:SF1">
    <property type="entry name" value="NITROGEN REGULATORY PROTEIN"/>
    <property type="match status" value="1"/>
</dbReference>
<reference evidence="2" key="1">
    <citation type="submission" date="2018-05" db="EMBL/GenBank/DDBJ databases">
        <authorList>
            <person name="Lanie J.A."/>
            <person name="Ng W.-L."/>
            <person name="Kazmierczak K.M."/>
            <person name="Andrzejewski T.M."/>
            <person name="Davidsen T.M."/>
            <person name="Wayne K.J."/>
            <person name="Tettelin H."/>
            <person name="Glass J.I."/>
            <person name="Rusch D."/>
            <person name="Podicherti R."/>
            <person name="Tsui H.-C.T."/>
            <person name="Winkler M.E."/>
        </authorList>
    </citation>
    <scope>NUCLEOTIDE SEQUENCE</scope>
</reference>
<dbReference type="PROSITE" id="PS51094">
    <property type="entry name" value="PTS_EIIA_TYPE_2"/>
    <property type="match status" value="1"/>
</dbReference>
<gene>
    <name evidence="2" type="ORF">METZ01_LOCUS304012</name>
</gene>
<feature type="domain" description="PTS EIIA type-2" evidence="1">
    <location>
        <begin position="5"/>
        <end position="151"/>
    </location>
</feature>
<dbReference type="AlphaFoldDB" id="A0A382MRV4"/>
<dbReference type="InterPro" id="IPR002178">
    <property type="entry name" value="PTS_EIIA_type-2_dom"/>
</dbReference>
<dbReference type="Gene3D" id="3.40.930.10">
    <property type="entry name" value="Mannitol-specific EII, Chain A"/>
    <property type="match status" value="1"/>
</dbReference>
<dbReference type="PANTHER" id="PTHR47738">
    <property type="entry name" value="PTS SYSTEM FRUCTOSE-LIKE EIIA COMPONENT-RELATED"/>
    <property type="match status" value="1"/>
</dbReference>